<feature type="transmembrane region" description="Helical" evidence="1">
    <location>
        <begin position="106"/>
        <end position="128"/>
    </location>
</feature>
<accession>A0ABN1A419</accession>
<comment type="caution">
    <text evidence="2">The sequence shown here is derived from an EMBL/GenBank/DDBJ whole genome shotgun (WGS) entry which is preliminary data.</text>
</comment>
<organism evidence="2 3">
    <name type="scientific">Parasphingorhabdus litoris</name>
    <dbReference type="NCBI Taxonomy" id="394733"/>
    <lineage>
        <taxon>Bacteria</taxon>
        <taxon>Pseudomonadati</taxon>
        <taxon>Pseudomonadota</taxon>
        <taxon>Alphaproteobacteria</taxon>
        <taxon>Sphingomonadales</taxon>
        <taxon>Sphingomonadaceae</taxon>
        <taxon>Parasphingorhabdus</taxon>
    </lineage>
</organism>
<keyword evidence="3" id="KW-1185">Reference proteome</keyword>
<sequence length="140" mass="16031">MGFWIFLAAVIAAVTFVFLFGRLEERTALFVLLVNFIATGLIYWLGNPDWIQPQVGIFLLDLLALIILAVMAFRSKRFWPMPVAAFQMIPVLTFFVTWVGEDLESYGIGLTQGVWSYPQLMIIIWAALRSKKRRQLEQGT</sequence>
<evidence type="ECO:0000256" key="1">
    <source>
        <dbReference type="SAM" id="Phobius"/>
    </source>
</evidence>
<name>A0ABN1A419_9SPHN</name>
<feature type="transmembrane region" description="Helical" evidence="1">
    <location>
        <begin position="51"/>
        <end position="71"/>
    </location>
</feature>
<gene>
    <name evidence="2" type="ORF">GCM10009096_04710</name>
</gene>
<keyword evidence="1" id="KW-0472">Membrane</keyword>
<proteinExistence type="predicted"/>
<feature type="transmembrane region" description="Helical" evidence="1">
    <location>
        <begin position="6"/>
        <end position="21"/>
    </location>
</feature>
<feature type="transmembrane region" description="Helical" evidence="1">
    <location>
        <begin position="78"/>
        <end position="100"/>
    </location>
</feature>
<dbReference type="Proteomes" id="UP001500713">
    <property type="component" value="Unassembled WGS sequence"/>
</dbReference>
<evidence type="ECO:0000313" key="2">
    <source>
        <dbReference type="EMBL" id="GAA0467037.1"/>
    </source>
</evidence>
<keyword evidence="1" id="KW-1133">Transmembrane helix</keyword>
<dbReference type="EMBL" id="BAAAEM010000002">
    <property type="protein sequence ID" value="GAA0467037.1"/>
    <property type="molecule type" value="Genomic_DNA"/>
</dbReference>
<evidence type="ECO:0000313" key="3">
    <source>
        <dbReference type="Proteomes" id="UP001500713"/>
    </source>
</evidence>
<keyword evidence="1" id="KW-0812">Transmembrane</keyword>
<protein>
    <submittedName>
        <fullName evidence="2">Uncharacterized protein</fullName>
    </submittedName>
</protein>
<feature type="transmembrane region" description="Helical" evidence="1">
    <location>
        <begin position="28"/>
        <end position="45"/>
    </location>
</feature>
<reference evidence="2 3" key="1">
    <citation type="journal article" date="2019" name="Int. J. Syst. Evol. Microbiol.">
        <title>The Global Catalogue of Microorganisms (GCM) 10K type strain sequencing project: providing services to taxonomists for standard genome sequencing and annotation.</title>
        <authorList>
            <consortium name="The Broad Institute Genomics Platform"/>
            <consortium name="The Broad Institute Genome Sequencing Center for Infectious Disease"/>
            <person name="Wu L."/>
            <person name="Ma J."/>
        </authorList>
    </citation>
    <scope>NUCLEOTIDE SEQUENCE [LARGE SCALE GENOMIC DNA]</scope>
    <source>
        <strain evidence="2 3">JCM 14162</strain>
    </source>
</reference>